<comment type="caution">
    <text evidence="1">The sequence shown here is derived from an EMBL/GenBank/DDBJ whole genome shotgun (WGS) entry which is preliminary data.</text>
</comment>
<name>A0ABW4Z858_9BACT</name>
<evidence type="ECO:0000313" key="1">
    <source>
        <dbReference type="EMBL" id="MFD2158109.1"/>
    </source>
</evidence>
<evidence type="ECO:0000313" key="2">
    <source>
        <dbReference type="Proteomes" id="UP001597389"/>
    </source>
</evidence>
<reference evidence="2" key="1">
    <citation type="journal article" date="2019" name="Int. J. Syst. Evol. Microbiol.">
        <title>The Global Catalogue of Microorganisms (GCM) 10K type strain sequencing project: providing services to taxonomists for standard genome sequencing and annotation.</title>
        <authorList>
            <consortium name="The Broad Institute Genomics Platform"/>
            <consortium name="The Broad Institute Genome Sequencing Center for Infectious Disease"/>
            <person name="Wu L."/>
            <person name="Ma J."/>
        </authorList>
    </citation>
    <scope>NUCLEOTIDE SEQUENCE [LARGE SCALE GENOMIC DNA]</scope>
    <source>
        <strain evidence="2">CCUG 57942</strain>
    </source>
</reference>
<dbReference type="EMBL" id="JBHUJB010000021">
    <property type="protein sequence ID" value="MFD2158109.1"/>
    <property type="molecule type" value="Genomic_DNA"/>
</dbReference>
<dbReference type="RefSeq" id="WP_377177546.1">
    <property type="nucleotide sequence ID" value="NZ_JBHUJB010000021.1"/>
</dbReference>
<keyword evidence="2" id="KW-1185">Reference proteome</keyword>
<dbReference type="Proteomes" id="UP001597389">
    <property type="component" value="Unassembled WGS sequence"/>
</dbReference>
<proteinExistence type="predicted"/>
<gene>
    <name evidence="1" type="ORF">ACFSW8_04270</name>
</gene>
<accession>A0ABW4Z858</accession>
<protein>
    <submittedName>
        <fullName evidence="1">Uncharacterized protein</fullName>
    </submittedName>
</protein>
<organism evidence="1 2">
    <name type="scientific">Rubritalea tangerina</name>
    <dbReference type="NCBI Taxonomy" id="430798"/>
    <lineage>
        <taxon>Bacteria</taxon>
        <taxon>Pseudomonadati</taxon>
        <taxon>Verrucomicrobiota</taxon>
        <taxon>Verrucomicrobiia</taxon>
        <taxon>Verrucomicrobiales</taxon>
        <taxon>Rubritaleaceae</taxon>
        <taxon>Rubritalea</taxon>
    </lineage>
</organism>
<sequence>MADVNVQVLLSTSADDLDDAVAVQYGRDLTQYFMDPSFKAALEVRAVDWLPVHLALSSTDSTDVDEGVLSSAANCA</sequence>